<name>A0A9D1PCN4_9FIRM</name>
<proteinExistence type="predicted"/>
<reference evidence="1" key="1">
    <citation type="journal article" date="2021" name="PeerJ">
        <title>Extensive microbial diversity within the chicken gut microbiome revealed by metagenomics and culture.</title>
        <authorList>
            <person name="Gilroy R."/>
            <person name="Ravi A."/>
            <person name="Getino M."/>
            <person name="Pursley I."/>
            <person name="Horton D.L."/>
            <person name="Alikhan N.F."/>
            <person name="Baker D."/>
            <person name="Gharbi K."/>
            <person name="Hall N."/>
            <person name="Watson M."/>
            <person name="Adriaenssens E.M."/>
            <person name="Foster-Nyarko E."/>
            <person name="Jarju S."/>
            <person name="Secka A."/>
            <person name="Antonio M."/>
            <person name="Oren A."/>
            <person name="Chaudhuri R.R."/>
            <person name="La Ragione R."/>
            <person name="Hildebrand F."/>
            <person name="Pallen M.J."/>
        </authorList>
    </citation>
    <scope>NUCLEOTIDE SEQUENCE</scope>
    <source>
        <strain evidence="1">CHK195-9823</strain>
    </source>
</reference>
<sequence>MVSHEQIEEYICQYPVYQYAFFSPEDIEFSHRVRWICQHECERYNTTWACPPAVGTVEECREKCLSYRECFLFSTIASVSDVVNMKETLSTRKEHEEITASIEKFIRSQVTDCMALSTESCDICEHCAYPEAPCRFPEKMHPCLESHGIIVSELAEKFSMDFTLSPTEILWFSLIFLK</sequence>
<dbReference type="Proteomes" id="UP000886814">
    <property type="component" value="Unassembled WGS sequence"/>
</dbReference>
<protein>
    <submittedName>
        <fullName evidence="1">DUF2284 domain-containing protein</fullName>
    </submittedName>
</protein>
<reference evidence="1" key="2">
    <citation type="submission" date="2021-04" db="EMBL/GenBank/DDBJ databases">
        <authorList>
            <person name="Gilroy R."/>
        </authorList>
    </citation>
    <scope>NUCLEOTIDE SEQUENCE</scope>
    <source>
        <strain evidence="1">CHK195-9823</strain>
    </source>
</reference>
<comment type="caution">
    <text evidence="1">The sequence shown here is derived from an EMBL/GenBank/DDBJ whole genome shotgun (WGS) entry which is preliminary data.</text>
</comment>
<dbReference type="Pfam" id="PF10050">
    <property type="entry name" value="DUF2284"/>
    <property type="match status" value="1"/>
</dbReference>
<dbReference type="EMBL" id="DXIQ01000027">
    <property type="protein sequence ID" value="HIV38275.1"/>
    <property type="molecule type" value="Genomic_DNA"/>
</dbReference>
<dbReference type="AlphaFoldDB" id="A0A9D1PCN4"/>
<evidence type="ECO:0000313" key="1">
    <source>
        <dbReference type="EMBL" id="HIV38275.1"/>
    </source>
</evidence>
<evidence type="ECO:0000313" key="2">
    <source>
        <dbReference type="Proteomes" id="UP000886814"/>
    </source>
</evidence>
<organism evidence="1 2">
    <name type="scientific">Candidatus Blautia stercorigallinarum</name>
    <dbReference type="NCBI Taxonomy" id="2838501"/>
    <lineage>
        <taxon>Bacteria</taxon>
        <taxon>Bacillati</taxon>
        <taxon>Bacillota</taxon>
        <taxon>Clostridia</taxon>
        <taxon>Lachnospirales</taxon>
        <taxon>Lachnospiraceae</taxon>
        <taxon>Blautia</taxon>
    </lineage>
</organism>
<dbReference type="InterPro" id="IPR019271">
    <property type="entry name" value="DUF2284_metal-binding"/>
</dbReference>
<accession>A0A9D1PCN4</accession>
<gene>
    <name evidence="1" type="ORF">H9747_04650</name>
</gene>